<dbReference type="SUPFAM" id="SSF53720">
    <property type="entry name" value="ALDH-like"/>
    <property type="match status" value="1"/>
</dbReference>
<dbReference type="FunFam" id="3.40.605.10:FF:000007">
    <property type="entry name" value="NAD/NADP-dependent betaine aldehyde dehydrogenase"/>
    <property type="match status" value="1"/>
</dbReference>
<dbReference type="FunFam" id="3.40.309.10:FF:000012">
    <property type="entry name" value="Betaine aldehyde dehydrogenase"/>
    <property type="match status" value="1"/>
</dbReference>
<dbReference type="EC" id="1.2.1.3" evidence="3"/>
<gene>
    <name evidence="8" type="ORF">HMPREF1541_07892</name>
</gene>
<dbReference type="EMBL" id="KB822724">
    <property type="protein sequence ID" value="ETN36905.1"/>
    <property type="molecule type" value="Genomic_DNA"/>
</dbReference>
<dbReference type="PROSITE" id="PS00687">
    <property type="entry name" value="ALDEHYDE_DEHYDR_GLU"/>
    <property type="match status" value="1"/>
</dbReference>
<dbReference type="InterPro" id="IPR015590">
    <property type="entry name" value="Aldehyde_DH_dom"/>
</dbReference>
<proteinExistence type="inferred from homology"/>
<reference evidence="8 9" key="1">
    <citation type="submission" date="2013-03" db="EMBL/GenBank/DDBJ databases">
        <title>The Genome Sequence of Phialophora europaea CBS 101466.</title>
        <authorList>
            <consortium name="The Broad Institute Genomics Platform"/>
            <person name="Cuomo C."/>
            <person name="de Hoog S."/>
            <person name="Gorbushina A."/>
            <person name="Walker B."/>
            <person name="Young S.K."/>
            <person name="Zeng Q."/>
            <person name="Gargeya S."/>
            <person name="Fitzgerald M."/>
            <person name="Haas B."/>
            <person name="Abouelleil A."/>
            <person name="Allen A.W."/>
            <person name="Alvarado L."/>
            <person name="Arachchi H.M."/>
            <person name="Berlin A.M."/>
            <person name="Chapman S.B."/>
            <person name="Gainer-Dewar J."/>
            <person name="Goldberg J."/>
            <person name="Griggs A."/>
            <person name="Gujja S."/>
            <person name="Hansen M."/>
            <person name="Howarth C."/>
            <person name="Imamovic A."/>
            <person name="Ireland A."/>
            <person name="Larimer J."/>
            <person name="McCowan C."/>
            <person name="Murphy C."/>
            <person name="Pearson M."/>
            <person name="Poon T.W."/>
            <person name="Priest M."/>
            <person name="Roberts A."/>
            <person name="Saif S."/>
            <person name="Shea T."/>
            <person name="Sisk P."/>
            <person name="Sykes S."/>
            <person name="Wortman J."/>
            <person name="Nusbaum C."/>
            <person name="Birren B."/>
        </authorList>
    </citation>
    <scope>NUCLEOTIDE SEQUENCE [LARGE SCALE GENOMIC DNA]</scope>
    <source>
        <strain evidence="8 9">CBS 101466</strain>
    </source>
</reference>
<evidence type="ECO:0000256" key="5">
    <source>
        <dbReference type="PROSITE-ProRule" id="PRU10007"/>
    </source>
</evidence>
<dbReference type="InterPro" id="IPR016162">
    <property type="entry name" value="Ald_DH_N"/>
</dbReference>
<dbReference type="Gene3D" id="3.40.309.10">
    <property type="entry name" value="Aldehyde Dehydrogenase, Chain A, domain 2"/>
    <property type="match status" value="1"/>
</dbReference>
<organism evidence="8 9">
    <name type="scientific">Cyphellophora europaea (strain CBS 101466)</name>
    <name type="common">Phialophora europaea</name>
    <dbReference type="NCBI Taxonomy" id="1220924"/>
    <lineage>
        <taxon>Eukaryota</taxon>
        <taxon>Fungi</taxon>
        <taxon>Dikarya</taxon>
        <taxon>Ascomycota</taxon>
        <taxon>Pezizomycotina</taxon>
        <taxon>Eurotiomycetes</taxon>
        <taxon>Chaetothyriomycetidae</taxon>
        <taxon>Chaetothyriales</taxon>
        <taxon>Cyphellophoraceae</taxon>
        <taxon>Cyphellophora</taxon>
    </lineage>
</organism>
<evidence type="ECO:0000313" key="8">
    <source>
        <dbReference type="EMBL" id="ETN36905.1"/>
    </source>
</evidence>
<feature type="domain" description="Aldehyde dehydrogenase" evidence="7">
    <location>
        <begin position="19"/>
        <end position="482"/>
    </location>
</feature>
<dbReference type="HOGENOM" id="CLU_005391_0_1_1"/>
<sequence length="492" mass="52103">MSGSAGKFETRLFINNEYVDAKHHERLTLVNPFDESTITSDVHVAGPEDVDAAVDAAIVALKGEYGKLSGAQRGALLNKFADIIEKNAAALAEVESLPTGRPASMIVGFEIPMIAATFRYYAGWADKLPGRIVPSDSSKTRIVRYEPLGVAAGIASWNATLLYVGWKIAPAIAAGCTFIFKASEKSPLGALAVGALFKEAGFPPGVVQFVTGARLTGDLLASHPRINKISFTGSIPAGKAVQMAATKSNLKRVTLEMGGKSAAIVFNDANLDIAIQNVGPMFLFNSGQVCAATSRVLVQEQVAPKLIEALKSIFAQSAAGLDTNPLEPTAQLGPLVDKIQFDKVMGYINSGKESSAELVVGGQRHSDKGYGVDPTIFVNPQTDAKIWKEEIFGPVLAVRTFKTEDEAIALANDTSYGLAAQLYTSDVTRALRVSAALESGSVSVNAAFMPDTAMPFGGWKESGIGRELGEEGLRAYLEPKSIFISMEVPSPA</sequence>
<dbReference type="STRING" id="1220924.W2RKS5"/>
<dbReference type="GO" id="GO:0004029">
    <property type="term" value="F:aldehyde dehydrogenase (NAD+) activity"/>
    <property type="evidence" value="ECO:0007669"/>
    <property type="project" value="UniProtKB-EC"/>
</dbReference>
<dbReference type="Proteomes" id="UP000030752">
    <property type="component" value="Unassembled WGS sequence"/>
</dbReference>
<comment type="similarity">
    <text evidence="1 6">Belongs to the aldehyde dehydrogenase family.</text>
</comment>
<evidence type="ECO:0000313" key="9">
    <source>
        <dbReference type="Proteomes" id="UP000030752"/>
    </source>
</evidence>
<evidence type="ECO:0000256" key="6">
    <source>
        <dbReference type="RuleBase" id="RU003345"/>
    </source>
</evidence>
<dbReference type="Pfam" id="PF00171">
    <property type="entry name" value="Aldedh"/>
    <property type="match status" value="1"/>
</dbReference>
<evidence type="ECO:0000256" key="4">
    <source>
        <dbReference type="ARBA" id="ARBA00049194"/>
    </source>
</evidence>
<dbReference type="AlphaFoldDB" id="W2RKS5"/>
<dbReference type="RefSeq" id="XP_008720437.1">
    <property type="nucleotide sequence ID" value="XM_008722215.1"/>
</dbReference>
<protein>
    <recommendedName>
        <fullName evidence="3">aldehyde dehydrogenase (NAD(+))</fullName>
        <ecNumber evidence="3">1.2.1.3</ecNumber>
    </recommendedName>
</protein>
<dbReference type="Gene3D" id="3.40.605.10">
    <property type="entry name" value="Aldehyde Dehydrogenase, Chain A, domain 1"/>
    <property type="match status" value="1"/>
</dbReference>
<dbReference type="GeneID" id="19975231"/>
<evidence type="ECO:0000259" key="7">
    <source>
        <dbReference type="Pfam" id="PF00171"/>
    </source>
</evidence>
<name>W2RKS5_CYPE1</name>
<evidence type="ECO:0000256" key="2">
    <source>
        <dbReference type="ARBA" id="ARBA00023002"/>
    </source>
</evidence>
<dbReference type="InterPro" id="IPR016161">
    <property type="entry name" value="Ald_DH/histidinol_DH"/>
</dbReference>
<dbReference type="InterPro" id="IPR016163">
    <property type="entry name" value="Ald_DH_C"/>
</dbReference>
<keyword evidence="2 6" id="KW-0560">Oxidoreductase</keyword>
<dbReference type="InterPro" id="IPR029510">
    <property type="entry name" value="Ald_DH_CS_GLU"/>
</dbReference>
<dbReference type="InParanoid" id="W2RKS5"/>
<evidence type="ECO:0000256" key="3">
    <source>
        <dbReference type="ARBA" id="ARBA00024226"/>
    </source>
</evidence>
<evidence type="ECO:0000256" key="1">
    <source>
        <dbReference type="ARBA" id="ARBA00009986"/>
    </source>
</evidence>
<dbReference type="PANTHER" id="PTHR11699">
    <property type="entry name" value="ALDEHYDE DEHYDROGENASE-RELATED"/>
    <property type="match status" value="1"/>
</dbReference>
<dbReference type="VEuPathDB" id="FungiDB:HMPREF1541_07892"/>
<keyword evidence="9" id="KW-1185">Reference proteome</keyword>
<dbReference type="OrthoDB" id="310895at2759"/>
<dbReference type="PROSITE" id="PS00070">
    <property type="entry name" value="ALDEHYDE_DEHYDR_CYS"/>
    <property type="match status" value="1"/>
</dbReference>
<comment type="catalytic activity">
    <reaction evidence="4">
        <text>an aldehyde + NAD(+) + H2O = a carboxylate + NADH + 2 H(+)</text>
        <dbReference type="Rhea" id="RHEA:16185"/>
        <dbReference type="ChEBI" id="CHEBI:15377"/>
        <dbReference type="ChEBI" id="CHEBI:15378"/>
        <dbReference type="ChEBI" id="CHEBI:17478"/>
        <dbReference type="ChEBI" id="CHEBI:29067"/>
        <dbReference type="ChEBI" id="CHEBI:57540"/>
        <dbReference type="ChEBI" id="CHEBI:57945"/>
        <dbReference type="EC" id="1.2.1.3"/>
    </reaction>
</comment>
<dbReference type="eggNOG" id="KOG2450">
    <property type="taxonomic scope" value="Eukaryota"/>
</dbReference>
<accession>W2RKS5</accession>
<feature type="active site" evidence="5">
    <location>
        <position position="256"/>
    </location>
</feature>
<dbReference type="InterPro" id="IPR016160">
    <property type="entry name" value="Ald_DH_CS_CYS"/>
</dbReference>